<keyword evidence="4" id="KW-1185">Reference proteome</keyword>
<dbReference type="EMBL" id="DTCX01000095">
    <property type="protein sequence ID" value="HGL49305.1"/>
    <property type="molecule type" value="Genomic_DNA"/>
</dbReference>
<dbReference type="Proteomes" id="UP000297244">
    <property type="component" value="Unassembled WGS sequence"/>
</dbReference>
<evidence type="ECO:0000313" key="3">
    <source>
        <dbReference type="EMBL" id="TFU18215.1"/>
    </source>
</evidence>
<protein>
    <submittedName>
        <fullName evidence="1">Uncharacterized protein</fullName>
    </submittedName>
</protein>
<evidence type="ECO:0000313" key="4">
    <source>
        <dbReference type="Proteomes" id="UP000297244"/>
    </source>
</evidence>
<dbReference type="EMBL" id="SKBL01000001">
    <property type="protein sequence ID" value="TFU18215.1"/>
    <property type="molecule type" value="Genomic_DNA"/>
</dbReference>
<dbReference type="RefSeq" id="WP_135342828.1">
    <property type="nucleotide sequence ID" value="NZ_JAKEDU010000001.1"/>
</dbReference>
<reference evidence="3 4" key="1">
    <citation type="submission" date="2019-03" db="EMBL/GenBank/DDBJ databases">
        <title>Thermus tengchongensis species for the arsenic transformation mechanism.</title>
        <authorList>
            <person name="Yuan G.C."/>
        </authorList>
    </citation>
    <scope>NUCLEOTIDE SEQUENCE [LARGE SCALE GENOMIC DNA]</scope>
    <source>
        <strain evidence="3 4">15Y</strain>
    </source>
</reference>
<comment type="caution">
    <text evidence="1">The sequence shown here is derived from an EMBL/GenBank/DDBJ whole genome shotgun (WGS) entry which is preliminary data.</text>
</comment>
<gene>
    <name evidence="3" type="ORF">E0489_01465</name>
    <name evidence="2" type="ORF">ENT80_01170</name>
    <name evidence="1" type="ORF">ENU54_01655</name>
</gene>
<sequence length="113" mass="13329">MAEEREIVYGKLVAYVDRFVRLPGRMRRLEDGVAYHLFVWTRGGLERKVTCFDEAAGPLERLLGGKRLFCYDEWEGLRLAVTQVFRFGRLRLLVLTAFKREARVVWPPRKAQR</sequence>
<dbReference type="OrthoDB" id="32623at2"/>
<dbReference type="EMBL" id="DTAB01000069">
    <property type="protein sequence ID" value="HGN84779.1"/>
    <property type="molecule type" value="Genomic_DNA"/>
</dbReference>
<reference evidence="1" key="2">
    <citation type="journal article" date="2020" name="mSystems">
        <title>Genome- and Community-Level Interaction Insights into Carbon Utilization and Element Cycling Functions of Hydrothermarchaeota in Hydrothermal Sediment.</title>
        <authorList>
            <person name="Zhou Z."/>
            <person name="Liu Y."/>
            <person name="Xu W."/>
            <person name="Pan J."/>
            <person name="Luo Z.H."/>
            <person name="Li M."/>
        </authorList>
    </citation>
    <scope>NUCLEOTIDE SEQUENCE [LARGE SCALE GENOMIC DNA]</scope>
    <source>
        <strain evidence="2">SpSt-611</strain>
        <strain evidence="1">SpSt-679</strain>
    </source>
</reference>
<dbReference type="AlphaFoldDB" id="A0A4Y9EZT1"/>
<accession>A0A4Y9EZT1</accession>
<evidence type="ECO:0000313" key="2">
    <source>
        <dbReference type="EMBL" id="HGN84779.1"/>
    </source>
</evidence>
<evidence type="ECO:0000313" key="1">
    <source>
        <dbReference type="EMBL" id="HGL49305.1"/>
    </source>
</evidence>
<name>A0A4Y9EZT1_9DEIN</name>
<proteinExistence type="predicted"/>
<organism evidence="1">
    <name type="scientific">Thermus tengchongensis</name>
    <dbReference type="NCBI Taxonomy" id="1214928"/>
    <lineage>
        <taxon>Bacteria</taxon>
        <taxon>Thermotogati</taxon>
        <taxon>Deinococcota</taxon>
        <taxon>Deinococci</taxon>
        <taxon>Thermales</taxon>
        <taxon>Thermaceae</taxon>
        <taxon>Thermus</taxon>
    </lineage>
</organism>